<feature type="compositionally biased region" description="Polar residues" evidence="4">
    <location>
        <begin position="222"/>
        <end position="242"/>
    </location>
</feature>
<feature type="compositionally biased region" description="Polar residues" evidence="4">
    <location>
        <begin position="1510"/>
        <end position="1520"/>
    </location>
</feature>
<dbReference type="GO" id="GO:0042564">
    <property type="term" value="C:NLS-dependent protein nuclear import complex"/>
    <property type="evidence" value="ECO:0007669"/>
    <property type="project" value="Ensembl"/>
</dbReference>
<keyword evidence="6" id="KW-1185">Reference proteome</keyword>
<protein>
    <submittedName>
        <fullName evidence="5">MYB binding protein 1a</fullName>
    </submittedName>
</protein>
<dbReference type="GO" id="GO:0003714">
    <property type="term" value="F:transcription corepressor activity"/>
    <property type="evidence" value="ECO:0000318"/>
    <property type="project" value="GO_Central"/>
</dbReference>
<dbReference type="InterPro" id="IPR016024">
    <property type="entry name" value="ARM-type_fold"/>
</dbReference>
<organism evidence="5 6">
    <name type="scientific">Equus caballus</name>
    <name type="common">Horse</name>
    <dbReference type="NCBI Taxonomy" id="9796"/>
    <lineage>
        <taxon>Eukaryota</taxon>
        <taxon>Metazoa</taxon>
        <taxon>Chordata</taxon>
        <taxon>Craniata</taxon>
        <taxon>Vertebrata</taxon>
        <taxon>Euteleostomi</taxon>
        <taxon>Mammalia</taxon>
        <taxon>Eutheria</taxon>
        <taxon>Laurasiatheria</taxon>
        <taxon>Perissodactyla</taxon>
        <taxon>Equidae</taxon>
        <taxon>Equus</taxon>
    </lineage>
</organism>
<dbReference type="Proteomes" id="UP000002281">
    <property type="component" value="Chromosome 11"/>
</dbReference>
<dbReference type="InterPro" id="IPR029055">
    <property type="entry name" value="Ntn_hydrolases_N"/>
</dbReference>
<dbReference type="GO" id="GO:0043565">
    <property type="term" value="F:sequence-specific DNA binding"/>
    <property type="evidence" value="ECO:0000318"/>
    <property type="project" value="GO_Central"/>
</dbReference>
<feature type="compositionally biased region" description="Acidic residues" evidence="4">
    <location>
        <begin position="969"/>
        <end position="998"/>
    </location>
</feature>
<dbReference type="GO" id="GO:0032922">
    <property type="term" value="P:circadian regulation of gene expression"/>
    <property type="evidence" value="ECO:0007669"/>
    <property type="project" value="Ensembl"/>
</dbReference>
<feature type="region of interest" description="Disordered" evidence="4">
    <location>
        <begin position="1189"/>
        <end position="1215"/>
    </location>
</feature>
<evidence type="ECO:0000256" key="3">
    <source>
        <dbReference type="ARBA" id="ARBA00023242"/>
    </source>
</evidence>
<evidence type="ECO:0000256" key="4">
    <source>
        <dbReference type="SAM" id="MobiDB-lite"/>
    </source>
</evidence>
<dbReference type="Ensembl" id="ENSECAT00000136321.1">
    <property type="protein sequence ID" value="ENSECAP00000078298.1"/>
    <property type="gene ID" value="ENSECAG00000024029.3"/>
</dbReference>
<dbReference type="GeneTree" id="ENSGT00390000017457"/>
<accession>A0A9L0STM6</accession>
<dbReference type="SUPFAM" id="SSF56235">
    <property type="entry name" value="N-terminal nucleophile aminohydrolases (Ntn hydrolases)"/>
    <property type="match status" value="1"/>
</dbReference>
<evidence type="ECO:0000256" key="1">
    <source>
        <dbReference type="ARBA" id="ARBA00004123"/>
    </source>
</evidence>
<evidence type="ECO:0000256" key="2">
    <source>
        <dbReference type="ARBA" id="ARBA00006809"/>
    </source>
</evidence>
<feature type="region of interest" description="Disordered" evidence="4">
    <location>
        <begin position="1392"/>
        <end position="1668"/>
    </location>
</feature>
<feature type="region of interest" description="Disordered" evidence="4">
    <location>
        <begin position="947"/>
        <end position="998"/>
    </location>
</feature>
<proteinExistence type="inferred from homology"/>
<dbReference type="GO" id="GO:0022904">
    <property type="term" value="P:respiratory electron transport chain"/>
    <property type="evidence" value="ECO:0007669"/>
    <property type="project" value="Ensembl"/>
</dbReference>
<dbReference type="GO" id="GO:0005730">
    <property type="term" value="C:nucleolus"/>
    <property type="evidence" value="ECO:0000318"/>
    <property type="project" value="GO_Central"/>
</dbReference>
<dbReference type="GO" id="GO:0110016">
    <property type="term" value="C:B-WICH complex"/>
    <property type="evidence" value="ECO:0007669"/>
    <property type="project" value="Ensembl"/>
</dbReference>
<dbReference type="GO" id="GO:0005737">
    <property type="term" value="C:cytoplasm"/>
    <property type="evidence" value="ECO:0007669"/>
    <property type="project" value="Ensembl"/>
</dbReference>
<reference evidence="5" key="3">
    <citation type="submission" date="2025-09" db="UniProtKB">
        <authorList>
            <consortium name="Ensembl"/>
        </authorList>
    </citation>
    <scope>IDENTIFICATION</scope>
    <source>
        <strain evidence="5">Thoroughbred</strain>
    </source>
</reference>
<evidence type="ECO:0000313" key="5">
    <source>
        <dbReference type="Ensembl" id="ENSECAP00000078298.1"/>
    </source>
</evidence>
<reference evidence="5 6" key="1">
    <citation type="journal article" date="2009" name="Science">
        <title>Genome sequence, comparative analysis, and population genetics of the domestic horse.</title>
        <authorList>
            <consortium name="Broad Institute Genome Sequencing Platform"/>
            <consortium name="Broad Institute Whole Genome Assembly Team"/>
            <person name="Wade C.M."/>
            <person name="Giulotto E."/>
            <person name="Sigurdsson S."/>
            <person name="Zoli M."/>
            <person name="Gnerre S."/>
            <person name="Imsland F."/>
            <person name="Lear T.L."/>
            <person name="Adelson D.L."/>
            <person name="Bailey E."/>
            <person name="Bellone R.R."/>
            <person name="Bloecker H."/>
            <person name="Distl O."/>
            <person name="Edgar R.C."/>
            <person name="Garber M."/>
            <person name="Leeb T."/>
            <person name="Mauceli E."/>
            <person name="MacLeod J.N."/>
            <person name="Penedo M.C.T."/>
            <person name="Raison J.M."/>
            <person name="Sharpe T."/>
            <person name="Vogel J."/>
            <person name="Andersson L."/>
            <person name="Antczak D.F."/>
            <person name="Biagi T."/>
            <person name="Binns M.M."/>
            <person name="Chowdhary B.P."/>
            <person name="Coleman S.J."/>
            <person name="Della Valle G."/>
            <person name="Fryc S."/>
            <person name="Guerin G."/>
            <person name="Hasegawa T."/>
            <person name="Hill E.W."/>
            <person name="Jurka J."/>
            <person name="Kiialainen A."/>
            <person name="Lindgren G."/>
            <person name="Liu J."/>
            <person name="Magnani E."/>
            <person name="Mickelson J.R."/>
            <person name="Murray J."/>
            <person name="Nergadze S.G."/>
            <person name="Onofrio R."/>
            <person name="Pedroni S."/>
            <person name="Piras M.F."/>
            <person name="Raudsepp T."/>
            <person name="Rocchi M."/>
            <person name="Roeed K.H."/>
            <person name="Ryder O.A."/>
            <person name="Searle S."/>
            <person name="Skow L."/>
            <person name="Swinburne J.E."/>
            <person name="Syvaenen A.C."/>
            <person name="Tozaki T."/>
            <person name="Valberg S.J."/>
            <person name="Vaudin M."/>
            <person name="White J.R."/>
            <person name="Zody M.C."/>
            <person name="Lander E.S."/>
            <person name="Lindblad-Toh K."/>
        </authorList>
    </citation>
    <scope>NUCLEOTIDE SEQUENCE [LARGE SCALE GENOMIC DNA]</scope>
    <source>
        <strain evidence="5 6">Thoroughbred</strain>
    </source>
</reference>
<name>A0A9L0STM6_HORSE</name>
<reference evidence="5" key="2">
    <citation type="submission" date="2025-08" db="UniProtKB">
        <authorList>
            <consortium name="Ensembl"/>
        </authorList>
    </citation>
    <scope>IDENTIFICATION</scope>
    <source>
        <strain evidence="5">Thoroughbred</strain>
    </source>
</reference>
<comment type="similarity">
    <text evidence="2">Belongs to the MYBBP1A family.</text>
</comment>
<dbReference type="PANTHER" id="PTHR13213:SF2">
    <property type="entry name" value="MYB-BINDING PROTEIN 1A"/>
    <property type="match status" value="1"/>
</dbReference>
<dbReference type="Pfam" id="PF04931">
    <property type="entry name" value="DNA_pol_phi"/>
    <property type="match status" value="1"/>
</dbReference>
<gene>
    <name evidence="5" type="primary">MYBBP1A</name>
    <name evidence="5" type="synonym">GGT6</name>
</gene>
<evidence type="ECO:0000313" key="6">
    <source>
        <dbReference type="Proteomes" id="UP000002281"/>
    </source>
</evidence>
<dbReference type="GO" id="GO:0042149">
    <property type="term" value="P:cellular response to glucose starvation"/>
    <property type="evidence" value="ECO:0007669"/>
    <property type="project" value="Ensembl"/>
</dbReference>
<dbReference type="GO" id="GO:0045945">
    <property type="term" value="P:positive regulation of transcription by RNA polymerase III"/>
    <property type="evidence" value="ECO:0007669"/>
    <property type="project" value="Ensembl"/>
</dbReference>
<feature type="region of interest" description="Disordered" evidence="4">
    <location>
        <begin position="1"/>
        <end position="65"/>
    </location>
</feature>
<dbReference type="GO" id="GO:0072332">
    <property type="term" value="P:intrinsic apoptotic signaling pathway by p53 class mediator"/>
    <property type="evidence" value="ECO:0007669"/>
    <property type="project" value="Ensembl"/>
</dbReference>
<dbReference type="InterPro" id="IPR007015">
    <property type="entry name" value="DNA_pol_V/MYBBP1A"/>
</dbReference>
<dbReference type="GO" id="GO:0070888">
    <property type="term" value="F:E-box binding"/>
    <property type="evidence" value="ECO:0007669"/>
    <property type="project" value="Ensembl"/>
</dbReference>
<feature type="region of interest" description="Disordered" evidence="4">
    <location>
        <begin position="211"/>
        <end position="250"/>
    </location>
</feature>
<feature type="compositionally biased region" description="Basic residues" evidence="4">
    <location>
        <begin position="1417"/>
        <end position="1435"/>
    </location>
</feature>
<feature type="compositionally biased region" description="Basic residues" evidence="4">
    <location>
        <begin position="1459"/>
        <end position="1468"/>
    </location>
</feature>
<dbReference type="SUPFAM" id="SSF48371">
    <property type="entry name" value="ARM repeat"/>
    <property type="match status" value="1"/>
</dbReference>
<feature type="compositionally biased region" description="Polar residues" evidence="4">
    <location>
        <begin position="29"/>
        <end position="44"/>
    </location>
</feature>
<keyword evidence="3" id="KW-0539">Nucleus</keyword>
<feature type="compositionally biased region" description="Polar residues" evidence="4">
    <location>
        <begin position="1438"/>
        <end position="1457"/>
    </location>
</feature>
<feature type="compositionally biased region" description="Basic residues" evidence="4">
    <location>
        <begin position="1542"/>
        <end position="1553"/>
    </location>
</feature>
<feature type="compositionally biased region" description="Basic and acidic residues" evidence="4">
    <location>
        <begin position="958"/>
        <end position="968"/>
    </location>
</feature>
<feature type="compositionally biased region" description="Basic residues" evidence="4">
    <location>
        <begin position="1655"/>
        <end position="1668"/>
    </location>
</feature>
<sequence>MGQAHRQPPWPSVLPRPVLDSTPPFPKAASTSHPPGSGRASTDSAWKADRQEGWGGHGGAMEPTAGPVRYQKLLLWDPGLESEEEEEGTAETLILDTWRPQDSSGNEVGGLPGAWARLVAALLLLAVGFSLAVRQLHTQGGSTETLGSVAPPPSGHAHHPGVYHHGAIISPAATCSHLGRELLVAGGNVVDAGVGAALCLAVVHPHATGLELLTPPPPSPASRENSAPAQLKSLSSEPTCSGSMAEMESRDVAEPMSLGEATKSGARPADPHGLLKHSREFLDFFWDIAKPQQETRLEATEKLLEYLRTRPQGSEMKYALKRLITGLGVGRETARPCYSLALAQLLQSFEDIPLCSILQQIQEKHDLQKVKKTMMRPALFANLFGVLALFQSGRLVKDSEALMKSVKLLQTLAQYYNHLQEQPQQALVDILSEVPEATLQEVLPKVLRADLNSVLGSPEHLQLFLLAQQKVPTELEKLMGSVNLFSDENIPRLVTVLKMAAASVKKERRLPTVALDLLRLALQEDKFPRFWKEVVEQGLLKKHFWPASYLCFRLLGAALPLLSKEQLQLVMRGDLIRQYGEHLVTAKFPNQFKFAPEMNEYVGAFLEGCRDDPERQLAVVVAFTSITNQGLPVVPTFWRVVQSLSAPALKGYVAWLRDMFLQPDLESLVDFSTNNQKKAQDASLHGPERAVFRLRKWIILRLVSIVDNVHVEKEEALIEEVARFCFFHAFFETKKPTPQIPETEQRFSFPLESRAREVVSGAFFSLLQTLSTQFRQAPEQTRDGQPWTYRLVQFADMLLNHSRNVAALTPFTPPQRQAWDRMLQTLKELEARSSEAKAKAAAFQHLILLVGIHLFKSPAESCDLLGDIQTCIKKSLGEKTRRTRSKAVNPQEPPWVEVLVEILLALLAQPSHLMRQVARSVFSHICSHLTPRALQLILDVLNPEKSQDEDDNVVVMDDSEKQLENVEDKSEDSEDNKNSEDEEYSDEEESDEEDRDGDVDQGFREQLMAVLQAGKALGGVDSEDDDEELGDEAMMALDQNLASLFAEQKLRIQARKDEKNKLQKEKMLRRDFQIRVLDLIEVLVTKQPENPLVLELLEPLLNIIRRSMRTSSTKQEQDLLHKTARIFTHHLCRSRHYCHDVGNYMETLYSQVERLVQQAGHQADSSISLYYFNASLYLLRVLKGNSAHGSVHKTQRKEEAGLDASTKPRGPEAPSSFDLSLVTPIYSSALSSFLTKRNSPLTVPMFLSLFSRHPALCKSLLPVMVQHVTGQTRPRHQAQACLLLQKTLPTRELRLCFEDPEWEQLIGQILAKVTENLRTLGEAQTKSEQQRELSSVELLNVLFRTVHQENLTTDLTAVRGVLQSRQARLQQGERATGSGRLHNLYWQAMKTLGVQRPKSEKKDVKEVPSATQSPVSMKRKKKGFLPETKKRKKRKSEGTMQQDATKPAVTSGNQPPSTGRKRRNRVKAKFPAQSQVNGTPATKSPAPDPPATSPSTPAKTPKLQKKNRKLSQVNGATPVSPTEPAKSPAPDPPATSLSTHAKTPKLQKKKRKLSQVNGATPVSPMEPAKSPAPDPPATSPSTPAKTPKLQKKKRKLSQVNGATPVTATEPANIEEHQKALPKECVSGKSPQSTLPRKKARVSLASRSPSLLQSGAKKKKVQLRKGRKP</sequence>
<comment type="subcellular location">
    <subcellularLocation>
        <location evidence="1">Nucleus</location>
    </subcellularLocation>
</comment>
<feature type="compositionally biased region" description="Basic and acidic residues" evidence="4">
    <location>
        <begin position="1397"/>
        <end position="1406"/>
    </location>
</feature>
<dbReference type="PANTHER" id="PTHR13213">
    <property type="entry name" value="MYB-BINDING PROTEIN 1A FAMILY MEMBER"/>
    <property type="match status" value="1"/>
</dbReference>
<dbReference type="GO" id="GO:1903450">
    <property type="term" value="P:regulation of G1 to G0 transition"/>
    <property type="evidence" value="ECO:0007669"/>
    <property type="project" value="Ensembl"/>
</dbReference>
<feature type="compositionally biased region" description="Polar residues" evidence="4">
    <location>
        <begin position="1597"/>
        <end position="1606"/>
    </location>
</feature>
<dbReference type="GO" id="GO:2000210">
    <property type="term" value="P:positive regulation of anoikis"/>
    <property type="evidence" value="ECO:0007669"/>
    <property type="project" value="Ensembl"/>
</dbReference>